<sequence length="203" mass="21624">MTDKTQKLAAKPASTTRTPKKLVPRTAPKPAAKAAAAEATTKPATRTPAPAATPPAPNQAKTSAASAPKKPRAPRQPSEVEQTVAKHQKVLADALAKAQAIKYDQPKVMKQETPKSAKAAKAAKPEKAPKAKKVKLVRDSYAMPESEYARIGELKKRLTALGSEVKKSELLRCGIALLAALNDSELKAVMGRVERIKTGRPNK</sequence>
<proteinExistence type="predicted"/>
<feature type="compositionally biased region" description="Low complexity" evidence="1">
    <location>
        <begin position="59"/>
        <end position="68"/>
    </location>
</feature>
<feature type="region of interest" description="Disordered" evidence="1">
    <location>
        <begin position="1"/>
        <end position="84"/>
    </location>
</feature>
<name>A0ABS9JZU8_9RHOO</name>
<evidence type="ECO:0000256" key="1">
    <source>
        <dbReference type="SAM" id="MobiDB-lite"/>
    </source>
</evidence>
<reference evidence="2" key="1">
    <citation type="submission" date="2022-01" db="EMBL/GenBank/DDBJ databases">
        <authorList>
            <person name="Jo J.-H."/>
            <person name="Im W.-T."/>
        </authorList>
    </citation>
    <scope>NUCLEOTIDE SEQUENCE</scope>
    <source>
        <strain evidence="2">XY25</strain>
    </source>
</reference>
<organism evidence="2 3">
    <name type="scientific">Dechloromonas hankyongensis</name>
    <dbReference type="NCBI Taxonomy" id="2908002"/>
    <lineage>
        <taxon>Bacteria</taxon>
        <taxon>Pseudomonadati</taxon>
        <taxon>Pseudomonadota</taxon>
        <taxon>Betaproteobacteria</taxon>
        <taxon>Rhodocyclales</taxon>
        <taxon>Azonexaceae</taxon>
        <taxon>Dechloromonas</taxon>
    </lineage>
</organism>
<protein>
    <submittedName>
        <fullName evidence="2">Uncharacterized protein</fullName>
    </submittedName>
</protein>
<dbReference type="RefSeq" id="WP_275708365.1">
    <property type="nucleotide sequence ID" value="NZ_JAKLTN010000001.1"/>
</dbReference>
<accession>A0ABS9JZU8</accession>
<evidence type="ECO:0000313" key="2">
    <source>
        <dbReference type="EMBL" id="MCG2576440.1"/>
    </source>
</evidence>
<keyword evidence="3" id="KW-1185">Reference proteome</keyword>
<dbReference type="EMBL" id="JAKLTN010000001">
    <property type="protein sequence ID" value="MCG2576440.1"/>
    <property type="molecule type" value="Genomic_DNA"/>
</dbReference>
<dbReference type="Proteomes" id="UP001165384">
    <property type="component" value="Unassembled WGS sequence"/>
</dbReference>
<evidence type="ECO:0000313" key="3">
    <source>
        <dbReference type="Proteomes" id="UP001165384"/>
    </source>
</evidence>
<comment type="caution">
    <text evidence="2">The sequence shown here is derived from an EMBL/GenBank/DDBJ whole genome shotgun (WGS) entry which is preliminary data.</text>
</comment>
<gene>
    <name evidence="2" type="ORF">LZ012_05465</name>
</gene>
<feature type="compositionally biased region" description="Low complexity" evidence="1">
    <location>
        <begin position="24"/>
        <end position="50"/>
    </location>
</feature>
<feature type="region of interest" description="Disordered" evidence="1">
    <location>
        <begin position="106"/>
        <end position="131"/>
    </location>
</feature>
<feature type="compositionally biased region" description="Basic and acidic residues" evidence="1">
    <location>
        <begin position="106"/>
        <end position="115"/>
    </location>
</feature>